<evidence type="ECO:0000313" key="2">
    <source>
        <dbReference type="EMBL" id="KAK9818738.1"/>
    </source>
</evidence>
<keyword evidence="1" id="KW-0472">Membrane</keyword>
<dbReference type="PANTHER" id="PTHR28297">
    <property type="entry name" value="FUNGAL PROTEIN"/>
    <property type="match status" value="1"/>
</dbReference>
<gene>
    <name evidence="2" type="ORF">WJX74_006050</name>
</gene>
<evidence type="ECO:0000313" key="3">
    <source>
        <dbReference type="Proteomes" id="UP001438707"/>
    </source>
</evidence>
<dbReference type="Proteomes" id="UP001438707">
    <property type="component" value="Unassembled WGS sequence"/>
</dbReference>
<dbReference type="PANTHER" id="PTHR28297:SF1">
    <property type="entry name" value="FUNGAL PROTEIN"/>
    <property type="match status" value="1"/>
</dbReference>
<dbReference type="EMBL" id="JALJOS010000056">
    <property type="protein sequence ID" value="KAK9818738.1"/>
    <property type="molecule type" value="Genomic_DNA"/>
</dbReference>
<dbReference type="AlphaFoldDB" id="A0AAW1QCA0"/>
<evidence type="ECO:0000256" key="1">
    <source>
        <dbReference type="SAM" id="Phobius"/>
    </source>
</evidence>
<reference evidence="2 3" key="1">
    <citation type="journal article" date="2024" name="Nat. Commun.">
        <title>Phylogenomics reveals the evolutionary origins of lichenization in chlorophyte algae.</title>
        <authorList>
            <person name="Puginier C."/>
            <person name="Libourel C."/>
            <person name="Otte J."/>
            <person name="Skaloud P."/>
            <person name="Haon M."/>
            <person name="Grisel S."/>
            <person name="Petersen M."/>
            <person name="Berrin J.G."/>
            <person name="Delaux P.M."/>
            <person name="Dal Grande F."/>
            <person name="Keller J."/>
        </authorList>
    </citation>
    <scope>NUCLEOTIDE SEQUENCE [LARGE SCALE GENOMIC DNA]</scope>
    <source>
        <strain evidence="2 3">SAG 2145</strain>
    </source>
</reference>
<dbReference type="Pfam" id="PF10445">
    <property type="entry name" value="DUF2456"/>
    <property type="match status" value="1"/>
</dbReference>
<accession>A0AAW1QCA0</accession>
<keyword evidence="1" id="KW-0812">Transmembrane</keyword>
<feature type="transmembrane region" description="Helical" evidence="1">
    <location>
        <begin position="102"/>
        <end position="129"/>
    </location>
</feature>
<dbReference type="InterPro" id="IPR018852">
    <property type="entry name" value="DUF2456"/>
</dbReference>
<keyword evidence="1" id="KW-1133">Transmembrane helix</keyword>
<feature type="transmembrane region" description="Helical" evidence="1">
    <location>
        <begin position="279"/>
        <end position="302"/>
    </location>
</feature>
<organism evidence="2 3">
    <name type="scientific">Apatococcus lobatus</name>
    <dbReference type="NCBI Taxonomy" id="904363"/>
    <lineage>
        <taxon>Eukaryota</taxon>
        <taxon>Viridiplantae</taxon>
        <taxon>Chlorophyta</taxon>
        <taxon>core chlorophytes</taxon>
        <taxon>Trebouxiophyceae</taxon>
        <taxon>Chlorellales</taxon>
        <taxon>Chlorellaceae</taxon>
        <taxon>Apatococcus</taxon>
    </lineage>
</organism>
<keyword evidence="3" id="KW-1185">Reference proteome</keyword>
<proteinExistence type="predicted"/>
<protein>
    <submittedName>
        <fullName evidence="2">Uncharacterized protein</fullName>
    </submittedName>
</protein>
<feature type="transmembrane region" description="Helical" evidence="1">
    <location>
        <begin position="237"/>
        <end position="259"/>
    </location>
</feature>
<comment type="caution">
    <text evidence="2">The sequence shown here is derived from an EMBL/GenBank/DDBJ whole genome shotgun (WGS) entry which is preliminary data.</text>
</comment>
<sequence length="359" mass="39132">MPAGRFPPHCRSNAAFEAPRDADTGISDCRSKLQEKSSVIDGGNCCSNILVTDLFYTQQLRILRRCTMGIFGGRNDKIMQHRDPRAASPRQYPPTTLSIWQLMYLVVMQGCGGLIIAGGINFAIAYAMYHHSNRPVQLWNINNNTLAGDAGVTVIVECIACWIIEGAMVSNDVRTAALGIRPISWGMPRRVAERGGRPTIWQRFWLWYISLEGMDLLQPGIPILVRFRRLVGSALRGFLFCIPIFCLWWPIGVGILAGIGRHVGGHEYEYNHYSEPQVFKLVFGGTMALVVVPIMAAMVLLAMDAARALPESVAGPAGTWQGPDKQAGVAATRVQVPPAAAPTGLANGNSAANVHQPIV</sequence>
<name>A0AAW1QCA0_9CHLO</name>